<dbReference type="Proteomes" id="UP000554482">
    <property type="component" value="Unassembled WGS sequence"/>
</dbReference>
<name>A0A7J6WGM9_THATH</name>
<gene>
    <name evidence="1" type="ORF">FRX31_013819</name>
</gene>
<dbReference type="Gene3D" id="3.30.420.10">
    <property type="entry name" value="Ribonuclease H-like superfamily/Ribonuclease H"/>
    <property type="match status" value="1"/>
</dbReference>
<reference evidence="1 2" key="1">
    <citation type="submission" date="2020-06" db="EMBL/GenBank/DDBJ databases">
        <title>Transcriptomic and genomic resources for Thalictrum thalictroides and T. hernandezii: Facilitating candidate gene discovery in an emerging model plant lineage.</title>
        <authorList>
            <person name="Arias T."/>
            <person name="Riano-Pachon D.M."/>
            <person name="Di Stilio V.S."/>
        </authorList>
    </citation>
    <scope>NUCLEOTIDE SEQUENCE [LARGE SCALE GENOMIC DNA]</scope>
    <source>
        <strain evidence="2">cv. WT478/WT964</strain>
        <tissue evidence="1">Leaves</tissue>
    </source>
</reference>
<dbReference type="GO" id="GO:0003676">
    <property type="term" value="F:nucleic acid binding"/>
    <property type="evidence" value="ECO:0007669"/>
    <property type="project" value="InterPro"/>
</dbReference>
<dbReference type="InterPro" id="IPR036397">
    <property type="entry name" value="RNaseH_sf"/>
</dbReference>
<protein>
    <submittedName>
        <fullName evidence="1">Uncharacterized protein</fullName>
    </submittedName>
</protein>
<dbReference type="EMBL" id="JABWDY010015767">
    <property type="protein sequence ID" value="KAF5196594.1"/>
    <property type="molecule type" value="Genomic_DNA"/>
</dbReference>
<evidence type="ECO:0000313" key="2">
    <source>
        <dbReference type="Proteomes" id="UP000554482"/>
    </source>
</evidence>
<evidence type="ECO:0000313" key="1">
    <source>
        <dbReference type="EMBL" id="KAF5196594.1"/>
    </source>
</evidence>
<dbReference type="AlphaFoldDB" id="A0A7J6WGM9"/>
<comment type="caution">
    <text evidence="1">The sequence shown here is derived from an EMBL/GenBank/DDBJ whole genome shotgun (WGS) entry which is preliminary data.</text>
</comment>
<organism evidence="1 2">
    <name type="scientific">Thalictrum thalictroides</name>
    <name type="common">Rue-anemone</name>
    <name type="synonym">Anemone thalictroides</name>
    <dbReference type="NCBI Taxonomy" id="46969"/>
    <lineage>
        <taxon>Eukaryota</taxon>
        <taxon>Viridiplantae</taxon>
        <taxon>Streptophyta</taxon>
        <taxon>Embryophyta</taxon>
        <taxon>Tracheophyta</taxon>
        <taxon>Spermatophyta</taxon>
        <taxon>Magnoliopsida</taxon>
        <taxon>Ranunculales</taxon>
        <taxon>Ranunculaceae</taxon>
        <taxon>Thalictroideae</taxon>
        <taxon>Thalictrum</taxon>
    </lineage>
</organism>
<keyword evidence="2" id="KW-1185">Reference proteome</keyword>
<sequence>MEDIESYYPGHGVISVDGQERCDWIGGGAIRQIGGKIYTFSRSLRSSCAVNSSGLICSNTAKLNSARLGLEGGRLNGFNDVILRTNSAVLIKTFNKVLTDGIEELSEKEEPRFYLLFQDILKVTPKFKEILFCKINKKDNNLADYLCCSSFGLSKENEY</sequence>
<proteinExistence type="predicted"/>
<accession>A0A7J6WGM9</accession>